<dbReference type="Pfam" id="PF00569">
    <property type="entry name" value="ZZ"/>
    <property type="match status" value="1"/>
</dbReference>
<feature type="compositionally biased region" description="Gly residues" evidence="5">
    <location>
        <begin position="357"/>
        <end position="367"/>
    </location>
</feature>
<dbReference type="EMBL" id="BRYA01000042">
    <property type="protein sequence ID" value="GMI34412.1"/>
    <property type="molecule type" value="Genomic_DNA"/>
</dbReference>
<evidence type="ECO:0000256" key="3">
    <source>
        <dbReference type="ARBA" id="ARBA00022833"/>
    </source>
</evidence>
<dbReference type="OrthoDB" id="8062037at2759"/>
<dbReference type="Gene3D" id="3.30.60.90">
    <property type="match status" value="1"/>
</dbReference>
<dbReference type="PROSITE" id="PS50089">
    <property type="entry name" value="ZF_RING_2"/>
    <property type="match status" value="1"/>
</dbReference>
<feature type="compositionally biased region" description="Basic and acidic residues" evidence="5">
    <location>
        <begin position="368"/>
        <end position="378"/>
    </location>
</feature>
<protein>
    <recommendedName>
        <fullName evidence="10">RING-type domain-containing protein</fullName>
    </recommendedName>
</protein>
<dbReference type="AlphaFoldDB" id="A0A9W7G3M4"/>
<evidence type="ECO:0000256" key="4">
    <source>
        <dbReference type="PROSITE-ProRule" id="PRU00228"/>
    </source>
</evidence>
<organism evidence="8 9">
    <name type="scientific">Triparma columacea</name>
    <dbReference type="NCBI Taxonomy" id="722753"/>
    <lineage>
        <taxon>Eukaryota</taxon>
        <taxon>Sar</taxon>
        <taxon>Stramenopiles</taxon>
        <taxon>Ochrophyta</taxon>
        <taxon>Bolidophyceae</taxon>
        <taxon>Parmales</taxon>
        <taxon>Triparmaceae</taxon>
        <taxon>Triparma</taxon>
    </lineage>
</organism>
<dbReference type="Pfam" id="PF13639">
    <property type="entry name" value="zf-RING_2"/>
    <property type="match status" value="1"/>
</dbReference>
<keyword evidence="2 4" id="KW-0863">Zinc-finger</keyword>
<dbReference type="PANTHER" id="PTHR15710">
    <property type="entry name" value="E3 UBIQUITIN-PROTEIN LIGASE PRAJA"/>
    <property type="match status" value="1"/>
</dbReference>
<dbReference type="SUPFAM" id="SSF57850">
    <property type="entry name" value="RING/U-box"/>
    <property type="match status" value="2"/>
</dbReference>
<feature type="region of interest" description="Disordered" evidence="5">
    <location>
        <begin position="354"/>
        <end position="378"/>
    </location>
</feature>
<keyword evidence="1" id="KW-0479">Metal-binding</keyword>
<evidence type="ECO:0000256" key="5">
    <source>
        <dbReference type="SAM" id="MobiDB-lite"/>
    </source>
</evidence>
<evidence type="ECO:0008006" key="10">
    <source>
        <dbReference type="Google" id="ProtNLM"/>
    </source>
</evidence>
<evidence type="ECO:0000256" key="1">
    <source>
        <dbReference type="ARBA" id="ARBA00022723"/>
    </source>
</evidence>
<dbReference type="SMART" id="SM00184">
    <property type="entry name" value="RING"/>
    <property type="match status" value="1"/>
</dbReference>
<dbReference type="Proteomes" id="UP001165065">
    <property type="component" value="Unassembled WGS sequence"/>
</dbReference>
<feature type="domain" description="ZZ-type" evidence="7">
    <location>
        <begin position="38"/>
        <end position="95"/>
    </location>
</feature>
<evidence type="ECO:0000259" key="7">
    <source>
        <dbReference type="PROSITE" id="PS50135"/>
    </source>
</evidence>
<keyword evidence="3" id="KW-0862">Zinc</keyword>
<dbReference type="Gene3D" id="3.30.40.10">
    <property type="entry name" value="Zinc/RING finger domain, C3HC4 (zinc finger)"/>
    <property type="match status" value="1"/>
</dbReference>
<proteinExistence type="predicted"/>
<dbReference type="GO" id="GO:0008270">
    <property type="term" value="F:zinc ion binding"/>
    <property type="evidence" value="ECO:0007669"/>
    <property type="project" value="UniProtKB-KW"/>
</dbReference>
<accession>A0A9W7G3M4</accession>
<dbReference type="PROSITE" id="PS50135">
    <property type="entry name" value="ZF_ZZ_2"/>
    <property type="match status" value="1"/>
</dbReference>
<reference evidence="9" key="1">
    <citation type="journal article" date="2023" name="Commun. Biol.">
        <title>Genome analysis of Parmales, the sister group of diatoms, reveals the evolutionary specialization of diatoms from phago-mixotrophs to photoautotrophs.</title>
        <authorList>
            <person name="Ban H."/>
            <person name="Sato S."/>
            <person name="Yoshikawa S."/>
            <person name="Yamada K."/>
            <person name="Nakamura Y."/>
            <person name="Ichinomiya M."/>
            <person name="Sato N."/>
            <person name="Blanc-Mathieu R."/>
            <person name="Endo H."/>
            <person name="Kuwata A."/>
            <person name="Ogata H."/>
        </authorList>
    </citation>
    <scope>NUCLEOTIDE SEQUENCE [LARGE SCALE GENOMIC DNA]</scope>
</reference>
<gene>
    <name evidence="8" type="ORF">TrCOL_g12808</name>
</gene>
<sequence>MGAGTSGFVEPHSRIALDFSISDEERERRRIRNAQSIWYGVTCDMCSISPIRGPRHKCQECADFDICQDCFRDLNRGEREHTAGHVFAPVTAVAPNLRGESGRREMEMGGMGALMDLGGPTQARRADGIGITELQMFLTHMELQMVTLLIDQQQRSLQSALQASMQERKTILKPAKPEAIEKLVRRPVTEAECGKDGCCSVCLCEWEYDTATESGREVGVEMPCKHIFHEDCLVGWLKRQNTCPVCRHEIEGVTPYEEVEEVNDDNRVGEVGGVGGGNAGGGNTGGNGSLHIVAPGQRTAADTRVMDSRGGFRVMRRQPTSMISPTSVTVYRGGGEGIRTLGDVMNRIERFREPIVQGGGRTGPGGERGTEGEVEDPH</sequence>
<dbReference type="InterPro" id="IPR043145">
    <property type="entry name" value="Znf_ZZ_sf"/>
</dbReference>
<name>A0A9W7G3M4_9STRA</name>
<evidence type="ECO:0000259" key="6">
    <source>
        <dbReference type="PROSITE" id="PS50089"/>
    </source>
</evidence>
<evidence type="ECO:0000313" key="8">
    <source>
        <dbReference type="EMBL" id="GMI34412.1"/>
    </source>
</evidence>
<comment type="caution">
    <text evidence="8">The sequence shown here is derived from an EMBL/GenBank/DDBJ whole genome shotgun (WGS) entry which is preliminary data.</text>
</comment>
<dbReference type="InterPro" id="IPR000433">
    <property type="entry name" value="Znf_ZZ"/>
</dbReference>
<dbReference type="InterPro" id="IPR001841">
    <property type="entry name" value="Znf_RING"/>
</dbReference>
<evidence type="ECO:0000313" key="9">
    <source>
        <dbReference type="Proteomes" id="UP001165065"/>
    </source>
</evidence>
<keyword evidence="9" id="KW-1185">Reference proteome</keyword>
<dbReference type="SMART" id="SM00291">
    <property type="entry name" value="ZnF_ZZ"/>
    <property type="match status" value="1"/>
</dbReference>
<evidence type="ECO:0000256" key="2">
    <source>
        <dbReference type="ARBA" id="ARBA00022771"/>
    </source>
</evidence>
<dbReference type="InterPro" id="IPR013083">
    <property type="entry name" value="Znf_RING/FYVE/PHD"/>
</dbReference>
<feature type="domain" description="RING-type" evidence="6">
    <location>
        <begin position="199"/>
        <end position="247"/>
    </location>
</feature>